<feature type="transmembrane region" description="Helical" evidence="1">
    <location>
        <begin position="82"/>
        <end position="103"/>
    </location>
</feature>
<dbReference type="AlphaFoldDB" id="A0AAP2UK56"/>
<feature type="transmembrane region" description="Helical" evidence="1">
    <location>
        <begin position="53"/>
        <end position="70"/>
    </location>
</feature>
<keyword evidence="1" id="KW-0472">Membrane</keyword>
<feature type="transmembrane region" description="Helical" evidence="1">
    <location>
        <begin position="191"/>
        <end position="208"/>
    </location>
</feature>
<feature type="transmembrane region" description="Helical" evidence="1">
    <location>
        <begin position="159"/>
        <end position="179"/>
    </location>
</feature>
<keyword evidence="1" id="KW-0812">Transmembrane</keyword>
<evidence type="ECO:0000313" key="2">
    <source>
        <dbReference type="EMBL" id="MCR0231812.1"/>
    </source>
</evidence>
<sequence>MANAWKLEQFIEMLLGVTGVALGLSFMMKSGLGQTALTAFLQCISLISGMKSGTLLMCFYLLCVLLQLLIQRKDFDKLQVLQLPVCWIQGIIINLTCYDIAFLADIRPVSYPMQWVFLAVGMILVSFGVALTMAADLVKQPFEQLIVVISKKYKKPFNFLRCGADAVFITCSLLLVAVFSLDFTMLREGTWISMLVLGNTMAVSFPLMQKCSICYRRKNEKKEVSL</sequence>
<dbReference type="InterPro" id="IPR038750">
    <property type="entry name" value="YczE/YyaS-like"/>
</dbReference>
<dbReference type="Proteomes" id="UP001203972">
    <property type="component" value="Unassembled WGS sequence"/>
</dbReference>
<protein>
    <submittedName>
        <fullName evidence="2">Uncharacterized protein</fullName>
    </submittedName>
</protein>
<reference evidence="2" key="1">
    <citation type="journal article" date="2022" name="Clin. Infect. Dis.">
        <title>Association between Clostridium innocuum and antibiotic-associated diarrhea in adults and children: A cross-sectional study and comparative genomics analysis.</title>
        <authorList>
            <person name="Cherny K.E."/>
            <person name="Muscat E.B."/>
            <person name="Balaji A."/>
            <person name="Mukherjee J."/>
            <person name="Ozer E.A."/>
            <person name="Angarone M.P."/>
            <person name="Hauser A.R."/>
            <person name="Sichel J.S."/>
            <person name="Amponsah E."/>
            <person name="Kociolek L.K."/>
        </authorList>
    </citation>
    <scope>NUCLEOTIDE SEQUENCE</scope>
    <source>
        <strain evidence="2">NU1-AC-029v</strain>
    </source>
</reference>
<name>A0AAP2UK56_CLOIN</name>
<dbReference type="PANTHER" id="PTHR40078">
    <property type="entry name" value="INTEGRAL MEMBRANE PROTEIN-RELATED"/>
    <property type="match status" value="1"/>
</dbReference>
<accession>A0AAP2UK56</accession>
<dbReference type="EMBL" id="JAKTMA010000004">
    <property type="protein sequence ID" value="MCR0231812.1"/>
    <property type="molecule type" value="Genomic_DNA"/>
</dbReference>
<gene>
    <name evidence="2" type="ORF">MKC95_03415</name>
</gene>
<dbReference type="Pfam" id="PF19700">
    <property type="entry name" value="DUF6198"/>
    <property type="match status" value="1"/>
</dbReference>
<evidence type="ECO:0000256" key="1">
    <source>
        <dbReference type="SAM" id="Phobius"/>
    </source>
</evidence>
<keyword evidence="1" id="KW-1133">Transmembrane helix</keyword>
<proteinExistence type="predicted"/>
<evidence type="ECO:0000313" key="3">
    <source>
        <dbReference type="Proteomes" id="UP001203972"/>
    </source>
</evidence>
<comment type="caution">
    <text evidence="2">The sequence shown here is derived from an EMBL/GenBank/DDBJ whole genome shotgun (WGS) entry which is preliminary data.</text>
</comment>
<dbReference type="PANTHER" id="PTHR40078:SF1">
    <property type="entry name" value="INTEGRAL MEMBRANE PROTEIN"/>
    <property type="match status" value="1"/>
</dbReference>
<feature type="transmembrane region" description="Helical" evidence="1">
    <location>
        <begin position="115"/>
        <end position="138"/>
    </location>
</feature>
<organism evidence="2 3">
    <name type="scientific">Clostridium innocuum</name>
    <dbReference type="NCBI Taxonomy" id="1522"/>
    <lineage>
        <taxon>Bacteria</taxon>
        <taxon>Bacillati</taxon>
        <taxon>Bacillota</taxon>
        <taxon>Clostridia</taxon>
        <taxon>Eubacteriales</taxon>
        <taxon>Clostridiaceae</taxon>
        <taxon>Clostridium</taxon>
    </lineage>
</organism>
<dbReference type="RefSeq" id="WP_224727308.1">
    <property type="nucleotide sequence ID" value="NZ_AP025565.1"/>
</dbReference>